<protein>
    <submittedName>
        <fullName evidence="3">Uncharacterized protein</fullName>
    </submittedName>
</protein>
<evidence type="ECO:0000313" key="3">
    <source>
        <dbReference type="EMBL" id="KAJ8444553.1"/>
    </source>
</evidence>
<evidence type="ECO:0000256" key="1">
    <source>
        <dbReference type="SAM" id="MobiDB-lite"/>
    </source>
</evidence>
<dbReference type="EMBL" id="JAKOGI010000095">
    <property type="protein sequence ID" value="KAJ8444553.1"/>
    <property type="molecule type" value="Genomic_DNA"/>
</dbReference>
<accession>A0A9Q1QJ49</accession>
<feature type="region of interest" description="Disordered" evidence="1">
    <location>
        <begin position="1"/>
        <end position="25"/>
    </location>
</feature>
<keyword evidence="4" id="KW-1185">Reference proteome</keyword>
<dbReference type="OrthoDB" id="441412at2759"/>
<reference evidence="3" key="1">
    <citation type="submission" date="2022-04" db="EMBL/GenBank/DDBJ databases">
        <title>Carnegiea gigantea Genome sequencing and assembly v2.</title>
        <authorList>
            <person name="Copetti D."/>
            <person name="Sanderson M.J."/>
            <person name="Burquez A."/>
            <person name="Wojciechowski M.F."/>
        </authorList>
    </citation>
    <scope>NUCLEOTIDE SEQUENCE</scope>
    <source>
        <strain evidence="3">SGP5-SGP5p</strain>
        <tissue evidence="3">Aerial part</tissue>
    </source>
</reference>
<evidence type="ECO:0000256" key="2">
    <source>
        <dbReference type="SAM" id="Phobius"/>
    </source>
</evidence>
<keyword evidence="2" id="KW-0812">Transmembrane</keyword>
<dbReference type="Proteomes" id="UP001153076">
    <property type="component" value="Unassembled WGS sequence"/>
</dbReference>
<name>A0A9Q1QJ49_9CARY</name>
<keyword evidence="2" id="KW-1133">Transmembrane helix</keyword>
<feature type="transmembrane region" description="Helical" evidence="2">
    <location>
        <begin position="131"/>
        <end position="148"/>
    </location>
</feature>
<organism evidence="3 4">
    <name type="scientific">Carnegiea gigantea</name>
    <dbReference type="NCBI Taxonomy" id="171969"/>
    <lineage>
        <taxon>Eukaryota</taxon>
        <taxon>Viridiplantae</taxon>
        <taxon>Streptophyta</taxon>
        <taxon>Embryophyta</taxon>
        <taxon>Tracheophyta</taxon>
        <taxon>Spermatophyta</taxon>
        <taxon>Magnoliopsida</taxon>
        <taxon>eudicotyledons</taxon>
        <taxon>Gunneridae</taxon>
        <taxon>Pentapetalae</taxon>
        <taxon>Caryophyllales</taxon>
        <taxon>Cactineae</taxon>
        <taxon>Cactaceae</taxon>
        <taxon>Cactoideae</taxon>
        <taxon>Echinocereeae</taxon>
        <taxon>Carnegiea</taxon>
    </lineage>
</organism>
<feature type="transmembrane region" description="Helical" evidence="2">
    <location>
        <begin position="153"/>
        <end position="171"/>
    </location>
</feature>
<sequence>MREAQGSGTQSSVYPENRDSSEGPRQGWAVILTVDEGPPPSATGICCWTLPEVTQVTVLCKTGKEDLFVQAADNRQRREREETEDSIEHFPDGLHCREMVAYIANTLIFILSGTVIAQGVLSGNNIFDNHGIFLIIEILMICISNFAYIVKLVFLLLVISDIAYILLYFLFGQSVG</sequence>
<proteinExistence type="predicted"/>
<keyword evidence="2" id="KW-0472">Membrane</keyword>
<feature type="compositionally biased region" description="Polar residues" evidence="1">
    <location>
        <begin position="1"/>
        <end position="14"/>
    </location>
</feature>
<evidence type="ECO:0000313" key="4">
    <source>
        <dbReference type="Proteomes" id="UP001153076"/>
    </source>
</evidence>
<gene>
    <name evidence="3" type="ORF">Cgig2_000832</name>
</gene>
<feature type="transmembrane region" description="Helical" evidence="2">
    <location>
        <begin position="99"/>
        <end position="119"/>
    </location>
</feature>
<comment type="caution">
    <text evidence="3">The sequence shown here is derived from an EMBL/GenBank/DDBJ whole genome shotgun (WGS) entry which is preliminary data.</text>
</comment>
<dbReference type="AlphaFoldDB" id="A0A9Q1QJ49"/>